<gene>
    <name evidence="1" type="ORF">CTI12_AA011820</name>
</gene>
<comment type="caution">
    <text evidence="1">The sequence shown here is derived from an EMBL/GenBank/DDBJ whole genome shotgun (WGS) entry which is preliminary data.</text>
</comment>
<evidence type="ECO:0000313" key="2">
    <source>
        <dbReference type="Proteomes" id="UP000245207"/>
    </source>
</evidence>
<reference evidence="1 2" key="1">
    <citation type="journal article" date="2018" name="Mol. Plant">
        <title>The genome of Artemisia annua provides insight into the evolution of Asteraceae family and artemisinin biosynthesis.</title>
        <authorList>
            <person name="Shen Q."/>
            <person name="Zhang L."/>
            <person name="Liao Z."/>
            <person name="Wang S."/>
            <person name="Yan T."/>
            <person name="Shi P."/>
            <person name="Liu M."/>
            <person name="Fu X."/>
            <person name="Pan Q."/>
            <person name="Wang Y."/>
            <person name="Lv Z."/>
            <person name="Lu X."/>
            <person name="Zhang F."/>
            <person name="Jiang W."/>
            <person name="Ma Y."/>
            <person name="Chen M."/>
            <person name="Hao X."/>
            <person name="Li L."/>
            <person name="Tang Y."/>
            <person name="Lv G."/>
            <person name="Zhou Y."/>
            <person name="Sun X."/>
            <person name="Brodelius P.E."/>
            <person name="Rose J.K.C."/>
            <person name="Tang K."/>
        </authorList>
    </citation>
    <scope>NUCLEOTIDE SEQUENCE [LARGE SCALE GENOMIC DNA]</scope>
    <source>
        <strain evidence="2">cv. Huhao1</strain>
        <tissue evidence="1">Leaf</tissue>
    </source>
</reference>
<evidence type="ECO:0000313" key="1">
    <source>
        <dbReference type="EMBL" id="PWA98854.1"/>
    </source>
</evidence>
<keyword evidence="2" id="KW-1185">Reference proteome</keyword>
<accession>A0A2U1QLG4</accession>
<dbReference type="Proteomes" id="UP000245207">
    <property type="component" value="Unassembled WGS sequence"/>
</dbReference>
<protein>
    <submittedName>
        <fullName evidence="1">Uncharacterized protein</fullName>
    </submittedName>
</protein>
<name>A0A2U1QLG4_ARTAN</name>
<dbReference type="AlphaFoldDB" id="A0A2U1QLG4"/>
<sequence>MNSLTSLFLVLIHDSLEPHSVNLKQYAAVGEAGSEPMEIPPGQAPGLASTEKTCTKWIDLCSMTCPGGCCVDKCKQSGGIDAYCDLLKRALTFSACMCTYAKPCSPN</sequence>
<dbReference type="EMBL" id="PKPP01000047">
    <property type="protein sequence ID" value="PWA98854.1"/>
    <property type="molecule type" value="Genomic_DNA"/>
</dbReference>
<organism evidence="1 2">
    <name type="scientific">Artemisia annua</name>
    <name type="common">Sweet wormwood</name>
    <dbReference type="NCBI Taxonomy" id="35608"/>
    <lineage>
        <taxon>Eukaryota</taxon>
        <taxon>Viridiplantae</taxon>
        <taxon>Streptophyta</taxon>
        <taxon>Embryophyta</taxon>
        <taxon>Tracheophyta</taxon>
        <taxon>Spermatophyta</taxon>
        <taxon>Magnoliopsida</taxon>
        <taxon>eudicotyledons</taxon>
        <taxon>Gunneridae</taxon>
        <taxon>Pentapetalae</taxon>
        <taxon>asterids</taxon>
        <taxon>campanulids</taxon>
        <taxon>Asterales</taxon>
        <taxon>Asteraceae</taxon>
        <taxon>Asteroideae</taxon>
        <taxon>Anthemideae</taxon>
        <taxon>Artemisiinae</taxon>
        <taxon>Artemisia</taxon>
    </lineage>
</organism>
<proteinExistence type="predicted"/>